<dbReference type="AlphaFoldDB" id="A0A6L2KP41"/>
<dbReference type="EMBL" id="BKCJ010002703">
    <property type="protein sequence ID" value="GEU50362.1"/>
    <property type="molecule type" value="Genomic_DNA"/>
</dbReference>
<feature type="compositionally biased region" description="Basic and acidic residues" evidence="1">
    <location>
        <begin position="232"/>
        <end position="243"/>
    </location>
</feature>
<feature type="region of interest" description="Disordered" evidence="1">
    <location>
        <begin position="210"/>
        <end position="244"/>
    </location>
</feature>
<organism evidence="2">
    <name type="scientific">Tanacetum cinerariifolium</name>
    <name type="common">Dalmatian daisy</name>
    <name type="synonym">Chrysanthemum cinerariifolium</name>
    <dbReference type="NCBI Taxonomy" id="118510"/>
    <lineage>
        <taxon>Eukaryota</taxon>
        <taxon>Viridiplantae</taxon>
        <taxon>Streptophyta</taxon>
        <taxon>Embryophyta</taxon>
        <taxon>Tracheophyta</taxon>
        <taxon>Spermatophyta</taxon>
        <taxon>Magnoliopsida</taxon>
        <taxon>eudicotyledons</taxon>
        <taxon>Gunneridae</taxon>
        <taxon>Pentapetalae</taxon>
        <taxon>asterids</taxon>
        <taxon>campanulids</taxon>
        <taxon>Asterales</taxon>
        <taxon>Asteraceae</taxon>
        <taxon>Asteroideae</taxon>
        <taxon>Anthemideae</taxon>
        <taxon>Anthemidinae</taxon>
        <taxon>Tanacetum</taxon>
    </lineage>
</organism>
<evidence type="ECO:0000256" key="1">
    <source>
        <dbReference type="SAM" id="MobiDB-lite"/>
    </source>
</evidence>
<evidence type="ECO:0000313" key="2">
    <source>
        <dbReference type="EMBL" id="GEU50362.1"/>
    </source>
</evidence>
<gene>
    <name evidence="2" type="ORF">Tci_022340</name>
</gene>
<reference evidence="2" key="1">
    <citation type="journal article" date="2019" name="Sci. Rep.">
        <title>Draft genome of Tanacetum cinerariifolium, the natural source of mosquito coil.</title>
        <authorList>
            <person name="Yamashiro T."/>
            <person name="Shiraishi A."/>
            <person name="Satake H."/>
            <person name="Nakayama K."/>
        </authorList>
    </citation>
    <scope>NUCLEOTIDE SEQUENCE</scope>
</reference>
<protein>
    <submittedName>
        <fullName evidence="2">Uncharacterized protein</fullName>
    </submittedName>
</protein>
<sequence length="541" mass="58870">MQVGELFEIINKLTLSNAKHIYYCLPGTTLTLGIREIKTYSDMVEFMRIGHENDNRMELFTEHHGYGVLQYNHNDNLASDNEQSDVDPDYEGESDPDNVDFHTGGEQGVEFEKLSVDDPFLNKLVEDEIIDGIHKADKGIKYPAYDPEQPWNKNKHVLGMRYESPQQLKHALANYGAGNRFRLWYYRNDADCLLVFCGRDLSIGRCASKKKLSNRHNSSPQGKGKGETQGNGKREHQQKEKGKGSLVTFRWIAQHYGNEIIPNPSIPTSMVLGLLSYQMVTSCTRGQQPKPPKPCKPPSNKQYSRMGGIKITDVGGSVGRGGGSTSKRGGGSVGRGGGSTSKRGGGSGLGRGDGSVGRGGGSTSKRGGGSSVGRVDGSVGRCGGSVGRSGGSFGRGVGSVGRGGGSVGRFRKGQEAEREVMEEVRAVREKERLEIEQYARTYCGWEDLEWEGDGFEEPNSNLRLATMSDLVAANEPHDEHFNNTPSLTNDVSLDISHSVEGNNDVLLNNGAVSVNVALPINVAMHNNVVVPNNEQPTQMLH</sequence>
<name>A0A6L2KP41_TANCI</name>
<feature type="region of interest" description="Disordered" evidence="1">
    <location>
        <begin position="73"/>
        <end position="104"/>
    </location>
</feature>
<accession>A0A6L2KP41</accession>
<comment type="caution">
    <text evidence="2">The sequence shown here is derived from an EMBL/GenBank/DDBJ whole genome shotgun (WGS) entry which is preliminary data.</text>
</comment>
<feature type="region of interest" description="Disordered" evidence="1">
    <location>
        <begin position="283"/>
        <end position="418"/>
    </location>
</feature>
<feature type="compositionally biased region" description="Acidic residues" evidence="1">
    <location>
        <begin position="82"/>
        <end position="98"/>
    </location>
</feature>
<feature type="compositionally biased region" description="Gly residues" evidence="1">
    <location>
        <begin position="316"/>
        <end position="371"/>
    </location>
</feature>
<proteinExistence type="predicted"/>
<feature type="compositionally biased region" description="Gly residues" evidence="1">
    <location>
        <begin position="380"/>
        <end position="407"/>
    </location>
</feature>